<accession>A0A1H6J754</accession>
<dbReference type="SMART" id="SM00490">
    <property type="entry name" value="HELICc"/>
    <property type="match status" value="1"/>
</dbReference>
<dbReference type="Gene3D" id="3.40.50.300">
    <property type="entry name" value="P-loop containing nucleotide triphosphate hydrolases"/>
    <property type="match status" value="2"/>
</dbReference>
<dbReference type="InterPro" id="IPR001650">
    <property type="entry name" value="Helicase_C-like"/>
</dbReference>
<dbReference type="EMBL" id="CDSC02000013">
    <property type="protein sequence ID" value="SEH57812.1"/>
    <property type="molecule type" value="Genomic_DNA"/>
</dbReference>
<proteinExistence type="predicted"/>
<feature type="coiled-coil region" evidence="5">
    <location>
        <begin position="181"/>
        <end position="208"/>
    </location>
</feature>
<dbReference type="AlphaFoldDB" id="A0A1H6J754"/>
<evidence type="ECO:0000256" key="3">
    <source>
        <dbReference type="ARBA" id="ARBA00022806"/>
    </source>
</evidence>
<gene>
    <name evidence="8" type="ORF">BAZSYMA_ACONTIG01304_1</name>
</gene>
<protein>
    <submittedName>
        <fullName evidence="8">DEAD/DEAH box helicase domain protein</fullName>
    </submittedName>
</protein>
<evidence type="ECO:0000313" key="8">
    <source>
        <dbReference type="EMBL" id="SEH57812.1"/>
    </source>
</evidence>
<organism evidence="8 9">
    <name type="scientific">Bathymodiolus azoricus thioautotrophic gill symbiont</name>
    <dbReference type="NCBI Taxonomy" id="235205"/>
    <lineage>
        <taxon>Bacteria</taxon>
        <taxon>Pseudomonadati</taxon>
        <taxon>Pseudomonadota</taxon>
        <taxon>Gammaproteobacteria</taxon>
        <taxon>sulfur-oxidizing symbionts</taxon>
    </lineage>
</organism>
<dbReference type="PANTHER" id="PTHR47961:SF6">
    <property type="entry name" value="DNA-DIRECTED DNA POLYMERASE"/>
    <property type="match status" value="1"/>
</dbReference>
<dbReference type="GO" id="GO:0003676">
    <property type="term" value="F:nucleic acid binding"/>
    <property type="evidence" value="ECO:0007669"/>
    <property type="project" value="InterPro"/>
</dbReference>
<evidence type="ECO:0000259" key="7">
    <source>
        <dbReference type="PROSITE" id="PS51194"/>
    </source>
</evidence>
<dbReference type="PROSITE" id="PS51194">
    <property type="entry name" value="HELICASE_CTER"/>
    <property type="match status" value="1"/>
</dbReference>
<dbReference type="GO" id="GO:0005524">
    <property type="term" value="F:ATP binding"/>
    <property type="evidence" value="ECO:0007669"/>
    <property type="project" value="UniProtKB-KW"/>
</dbReference>
<dbReference type="Pfam" id="PF00270">
    <property type="entry name" value="DEAD"/>
    <property type="match status" value="1"/>
</dbReference>
<dbReference type="RefSeq" id="WP_241502501.1">
    <property type="nucleotide sequence ID" value="NZ_CDSC02000013.1"/>
</dbReference>
<dbReference type="InterPro" id="IPR050474">
    <property type="entry name" value="Hel308_SKI2-like"/>
</dbReference>
<feature type="domain" description="Helicase ATP-binding" evidence="6">
    <location>
        <begin position="325"/>
        <end position="485"/>
    </location>
</feature>
<dbReference type="PANTHER" id="PTHR47961">
    <property type="entry name" value="DNA POLYMERASE THETA, PUTATIVE (AFU_ORTHOLOGUE AFUA_1G05260)-RELATED"/>
    <property type="match status" value="1"/>
</dbReference>
<dbReference type="CDD" id="cd17921">
    <property type="entry name" value="DEXHc_Ski2"/>
    <property type="match status" value="1"/>
</dbReference>
<dbReference type="PROSITE" id="PS51192">
    <property type="entry name" value="HELICASE_ATP_BIND_1"/>
    <property type="match status" value="1"/>
</dbReference>
<keyword evidence="1" id="KW-0547">Nucleotide-binding</keyword>
<name>A0A1H6J754_9GAMM</name>
<evidence type="ECO:0000259" key="6">
    <source>
        <dbReference type="PROSITE" id="PS51192"/>
    </source>
</evidence>
<dbReference type="InterPro" id="IPR011545">
    <property type="entry name" value="DEAD/DEAH_box_helicase_dom"/>
</dbReference>
<dbReference type="GO" id="GO:0016787">
    <property type="term" value="F:hydrolase activity"/>
    <property type="evidence" value="ECO:0007669"/>
    <property type="project" value="UniProtKB-KW"/>
</dbReference>
<dbReference type="InterPro" id="IPR027417">
    <property type="entry name" value="P-loop_NTPase"/>
</dbReference>
<dbReference type="Proteomes" id="UP000198988">
    <property type="component" value="Unassembled WGS sequence"/>
</dbReference>
<keyword evidence="2" id="KW-0378">Hydrolase</keyword>
<keyword evidence="4" id="KW-0067">ATP-binding</keyword>
<keyword evidence="5" id="KW-0175">Coiled coil</keyword>
<evidence type="ECO:0000256" key="4">
    <source>
        <dbReference type="ARBA" id="ARBA00022840"/>
    </source>
</evidence>
<feature type="domain" description="Helicase C-terminal" evidence="7">
    <location>
        <begin position="571"/>
        <end position="754"/>
    </location>
</feature>
<evidence type="ECO:0000256" key="5">
    <source>
        <dbReference type="SAM" id="Coils"/>
    </source>
</evidence>
<sequence length="1072" mass="120180">MITRDMLQNIDQHWAVKAVGDEALRKSILQYAKAKLVKGAIGKQLSLDLEDNFHDEDALKRMAIAYEMVAIEGMKDFINHTDNDELSDQFMAGSHRAFELNRVLDTPKEDDLKFIFHLLHLSSLAYCGDCWTDLRHIYEACSADIEGLSSCKNETHWDQRILLSLFTCWVGLFRKNSWDELNRVSSSIAQLRENQAQYEQEYLSSETNAQGQAKAMRLMSLYHWAKATELLALYMLQGEPADIKTQLDKHFHLAIDIAAKGGDAQLEVLLRWLHASAEQMVNGSIWWVAQTINSKATQFIKNLSSRVNPLLELLPPQRTALKEMGLLDPAKTAVVVDMPTSGGKTLLAQFKMLQAVNNFGESKGWIAYIAPTKALVGQIVRSLRQDFSPMGIQVEKLSGAIEIDALEEDMLNDVNSFDILVATPEKMQLVLRNHKIERPLSLLVMDEAHNIEDENRGLRIELLLATVKQHYQAQANFLLLMPYVENAKTLSRWLAHDRDAGLSISLSTSPWQPNERIIGLIKKQEEEKRGDWSIEYQTLLTSPHTIHLKGQHKIGGVRPINVSKSKASLSNLAAGCGKVFSDRGTSIVIAKTKDNAWSIARTLSKNMADLETVSADILLIQNYLREEVSPEFELIGMLNKGIAVHHAGLSDEIKSLMEWLVEKGELKVLCATTTIAQGINFPVSSVFLQSIEYPYGNKMSYREFWNLAGRAGRVGQGNVGIVGIACDSDKKEGELIEFVQQSTGDLVSRLIAILDELEKRGKLNNLEAMMYAPQWEDFRCYIAHLLNEKKELQATLNEMDQMLSNTFGYSALKNENSKKSDQLLAAVKHYTESISRNMGVVAKANITGFSVESVKTAMKGINQLEYDLTPADWMPESLFGSAKSKLPDLFSVMFGIKQLNFSHDEEQGRNQSRMADIAQAWIAGKSIHEIATDFFEGSGSKEISKVYNAIYSKLANGGTWGLSALSLMSGLDFDALSDSQKRQLNLMPAMLYHGVKSESSVLMRMNSVPRSIAEKLGEKFQQQEEKRSVAIAREYLKGLHDNDWNAVTSHSEFISGSECKKIWQILSGNIQL</sequence>
<dbReference type="InterPro" id="IPR014001">
    <property type="entry name" value="Helicase_ATP-bd"/>
</dbReference>
<reference evidence="9" key="1">
    <citation type="submission" date="2016-06" db="EMBL/GenBank/DDBJ databases">
        <authorList>
            <person name="Petersen J."/>
            <person name="Sayavedra L."/>
        </authorList>
    </citation>
    <scope>NUCLEOTIDE SEQUENCE [LARGE SCALE GENOMIC DNA]</scope>
    <source>
        <strain evidence="9">BazSymA</strain>
    </source>
</reference>
<keyword evidence="3 8" id="KW-0347">Helicase</keyword>
<dbReference type="SMART" id="SM00487">
    <property type="entry name" value="DEXDc"/>
    <property type="match status" value="1"/>
</dbReference>
<dbReference type="SUPFAM" id="SSF52540">
    <property type="entry name" value="P-loop containing nucleoside triphosphate hydrolases"/>
    <property type="match status" value="1"/>
</dbReference>
<evidence type="ECO:0000256" key="1">
    <source>
        <dbReference type="ARBA" id="ARBA00022741"/>
    </source>
</evidence>
<evidence type="ECO:0000313" key="9">
    <source>
        <dbReference type="Proteomes" id="UP000198988"/>
    </source>
</evidence>
<evidence type="ECO:0000256" key="2">
    <source>
        <dbReference type="ARBA" id="ARBA00022801"/>
    </source>
</evidence>
<dbReference type="GO" id="GO:0004386">
    <property type="term" value="F:helicase activity"/>
    <property type="evidence" value="ECO:0007669"/>
    <property type="project" value="UniProtKB-KW"/>
</dbReference>